<gene>
    <name evidence="1" type="ORF">MGAL_10B023462</name>
</gene>
<sequence length="210" mass="24430">MQTDAIMNNYYTDTISVVLYAVVFHHCTENVPISSRPELSDRLRHPCYSEEAIKYDIDDQSEEEISLSRQERNDILRMEVYEAERVADMFILMTGRDACSNLRFNRTFYRAKLVRSRQRIYSCRGYQAIIRFNLTLFDSTKSQNNTTRSRSVANISPGIVIRRNIKTSISLFSGFSEGEAKDLAEDFSNIVEKSDVFTRLSKNFLIKKRS</sequence>
<dbReference type="EMBL" id="UYJE01008288">
    <property type="protein sequence ID" value="VDI62730.1"/>
    <property type="molecule type" value="Genomic_DNA"/>
</dbReference>
<organism evidence="1 2">
    <name type="scientific">Mytilus galloprovincialis</name>
    <name type="common">Mediterranean mussel</name>
    <dbReference type="NCBI Taxonomy" id="29158"/>
    <lineage>
        <taxon>Eukaryota</taxon>
        <taxon>Metazoa</taxon>
        <taxon>Spiralia</taxon>
        <taxon>Lophotrochozoa</taxon>
        <taxon>Mollusca</taxon>
        <taxon>Bivalvia</taxon>
        <taxon>Autobranchia</taxon>
        <taxon>Pteriomorphia</taxon>
        <taxon>Mytilida</taxon>
        <taxon>Mytiloidea</taxon>
        <taxon>Mytilidae</taxon>
        <taxon>Mytilinae</taxon>
        <taxon>Mytilus</taxon>
    </lineage>
</organism>
<keyword evidence="2" id="KW-1185">Reference proteome</keyword>
<comment type="caution">
    <text evidence="1">The sequence shown here is derived from an EMBL/GenBank/DDBJ whole genome shotgun (WGS) entry which is preliminary data.</text>
</comment>
<dbReference type="OrthoDB" id="6206048at2759"/>
<evidence type="ECO:0000313" key="1">
    <source>
        <dbReference type="EMBL" id="VDI62730.1"/>
    </source>
</evidence>
<evidence type="ECO:0000313" key="2">
    <source>
        <dbReference type="Proteomes" id="UP000596742"/>
    </source>
</evidence>
<reference evidence="1" key="1">
    <citation type="submission" date="2018-11" db="EMBL/GenBank/DDBJ databases">
        <authorList>
            <person name="Alioto T."/>
            <person name="Alioto T."/>
        </authorList>
    </citation>
    <scope>NUCLEOTIDE SEQUENCE</scope>
</reference>
<name>A0A8B6GE67_MYTGA</name>
<dbReference type="AlphaFoldDB" id="A0A8B6GE67"/>
<proteinExistence type="predicted"/>
<accession>A0A8B6GE67</accession>
<dbReference type="Proteomes" id="UP000596742">
    <property type="component" value="Unassembled WGS sequence"/>
</dbReference>
<protein>
    <submittedName>
        <fullName evidence="1">Uncharacterized protein</fullName>
    </submittedName>
</protein>